<dbReference type="InterPro" id="IPR007804">
    <property type="entry name" value="GvpG"/>
</dbReference>
<dbReference type="Proteomes" id="UP000003824">
    <property type="component" value="Unassembled WGS sequence"/>
</dbReference>
<evidence type="ECO:0000313" key="2">
    <source>
        <dbReference type="EMBL" id="EFE66013.2"/>
    </source>
</evidence>
<organism evidence="2 3">
    <name type="scientific">Streptomyces viridosporus (strain ATCC 14672 / DSM 40746 / JCM 4963 / KCTC 9882 / NRRL B-12104 / FH 1290)</name>
    <name type="common">Streptomyces ghanaensis</name>
    <dbReference type="NCBI Taxonomy" id="566461"/>
    <lineage>
        <taxon>Bacteria</taxon>
        <taxon>Bacillati</taxon>
        <taxon>Actinomycetota</taxon>
        <taxon>Actinomycetes</taxon>
        <taxon>Kitasatosporales</taxon>
        <taxon>Streptomycetaceae</taxon>
        <taxon>Streptomyces</taxon>
    </lineage>
</organism>
<accession>D6A7A0</accession>
<proteinExistence type="predicted"/>
<dbReference type="Pfam" id="PF05120">
    <property type="entry name" value="GvpG"/>
    <property type="match status" value="1"/>
</dbReference>
<feature type="compositionally biased region" description="Acidic residues" evidence="1">
    <location>
        <begin position="64"/>
        <end position="74"/>
    </location>
</feature>
<sequence length="97" mass="10792">MGRTPKWGDVMGLISEVLLLPFAPVRGSAWAIRQAIQEAERIYYDPATIRAELARLEEQLEAGEITEEEFDREEDALLDRLETATRTGAGTGDGTQQ</sequence>
<dbReference type="AlphaFoldDB" id="D6A7A0"/>
<protein>
    <submittedName>
        <fullName evidence="2">Predicted protein</fullName>
    </submittedName>
</protein>
<feature type="region of interest" description="Disordered" evidence="1">
    <location>
        <begin position="64"/>
        <end position="97"/>
    </location>
</feature>
<dbReference type="EMBL" id="DS999641">
    <property type="protein sequence ID" value="EFE66013.2"/>
    <property type="molecule type" value="Genomic_DNA"/>
</dbReference>
<reference evidence="3" key="1">
    <citation type="submission" date="2008-12" db="EMBL/GenBank/DDBJ databases">
        <title>Annotation of Streptomyces ghanaensis ATCC 14672.</title>
        <authorList>
            <consortium name="The Broad Institute Genome Sequencing Platform"/>
            <consortium name="Broad Institute Microbial Sequencing Center"/>
            <person name="Fischbach M."/>
            <person name="Ward D."/>
            <person name="Young S."/>
            <person name="Kodira C.D."/>
            <person name="Zeng Q."/>
            <person name="Koehrsen M."/>
            <person name="Godfrey P."/>
            <person name="Alvarado L."/>
            <person name="Berlin A.M."/>
            <person name="Borenstein D."/>
            <person name="Chen Z."/>
            <person name="Engels R."/>
            <person name="Freedman E."/>
            <person name="Gellesch M."/>
            <person name="Goldberg J."/>
            <person name="Griggs A."/>
            <person name="Gujja S."/>
            <person name="Heiman D.I."/>
            <person name="Hepburn T.A."/>
            <person name="Howarth C."/>
            <person name="Jen D."/>
            <person name="Larson L."/>
            <person name="Lewis B."/>
            <person name="Mehta T."/>
            <person name="Park D."/>
            <person name="Pearson M."/>
            <person name="Roberts A."/>
            <person name="Saif S."/>
            <person name="Shea T.D."/>
            <person name="Shenoy N."/>
            <person name="Sisk P."/>
            <person name="Stolte C."/>
            <person name="Sykes S.N."/>
            <person name="Walk T."/>
            <person name="White J."/>
            <person name="Yandava C."/>
            <person name="Straight P."/>
            <person name="Clardy J."/>
            <person name="Hung D."/>
            <person name="Kolter R."/>
            <person name="Mekalanos J."/>
            <person name="Walker S."/>
            <person name="Walsh C.T."/>
            <person name="Wieland B.L.C."/>
            <person name="Ilzarbe M."/>
            <person name="Galagan J."/>
            <person name="Nusbaum C."/>
            <person name="Birren B."/>
        </authorList>
    </citation>
    <scope>NUCLEOTIDE SEQUENCE [LARGE SCALE GENOMIC DNA]</scope>
    <source>
        <strain evidence="3">ATCC 14672 / DSM 40746 / JCM 4963 / KCTC 9882 / NRRL B-12104 / FH 1290</strain>
    </source>
</reference>
<evidence type="ECO:0000256" key="1">
    <source>
        <dbReference type="SAM" id="MobiDB-lite"/>
    </source>
</evidence>
<gene>
    <name evidence="2" type="ORF">SSFG_01266</name>
</gene>
<name>D6A7A0_STRV1</name>
<dbReference type="eggNOG" id="ENOG5033D37">
    <property type="taxonomic scope" value="Bacteria"/>
</dbReference>
<evidence type="ECO:0000313" key="3">
    <source>
        <dbReference type="Proteomes" id="UP000003824"/>
    </source>
</evidence>